<accession>A0ABR6CVL4</accession>
<keyword evidence="5" id="KW-1185">Reference proteome</keyword>
<evidence type="ECO:0000313" key="5">
    <source>
        <dbReference type="Proteomes" id="UP000626697"/>
    </source>
</evidence>
<dbReference type="Gene3D" id="3.60.21.10">
    <property type="match status" value="1"/>
</dbReference>
<protein>
    <submittedName>
        <fullName evidence="4">Poly-gamma-glutamate synthesis protein (Capsule biosynthesis protein)</fullName>
    </submittedName>
</protein>
<sequence length="393" mass="43661">MGRITRSTRKLLIQTTLLVSVCLFISVAFYLFQLQSMEKQVVPAFSAKENQVTKVAVKKVPESSFLEKEPDVHKREQSEMHKPITVTFTGDVLLDRSVGELIDAYGVDYPFIQVGESLRNSDITAINLETSVSTRGIPADKQFTFRSDPKTLQGVVNSGVDVVSLANNHTLDYGIDALRDTFDHLKSYNIAYTGAGNNEEEAFSAYYKEVNGKKIAIIGISRVLPEVSWAAKGDQPGIASGYQNEPMMSYVKKAAEQSDYLMVMIHWNRERQDYPESYAREMGKAFIDAGASAVIGSHSHSLMGIEEYKGCPIYYSLGNFIFTESASKKGSETMIVQVTLDNGEISSSLKPAKIVKGQPQFMDENFNQAIISKLNQLSYNIKIDEKGAVSYLQ</sequence>
<dbReference type="PANTHER" id="PTHR33393:SF13">
    <property type="entry name" value="PGA BIOSYNTHESIS PROTEIN CAPA"/>
    <property type="match status" value="1"/>
</dbReference>
<dbReference type="EMBL" id="JACJHX010000022">
    <property type="protein sequence ID" value="MBA9028961.1"/>
    <property type="molecule type" value="Genomic_DNA"/>
</dbReference>
<keyword evidence="2" id="KW-0812">Transmembrane</keyword>
<dbReference type="SMART" id="SM00854">
    <property type="entry name" value="PGA_cap"/>
    <property type="match status" value="1"/>
</dbReference>
<keyword evidence="2" id="KW-1133">Transmembrane helix</keyword>
<evidence type="ECO:0000259" key="3">
    <source>
        <dbReference type="SMART" id="SM00854"/>
    </source>
</evidence>
<evidence type="ECO:0000256" key="2">
    <source>
        <dbReference type="SAM" id="Phobius"/>
    </source>
</evidence>
<dbReference type="Pfam" id="PF09587">
    <property type="entry name" value="PGA_cap"/>
    <property type="match status" value="1"/>
</dbReference>
<dbReference type="SUPFAM" id="SSF56300">
    <property type="entry name" value="Metallo-dependent phosphatases"/>
    <property type="match status" value="1"/>
</dbReference>
<dbReference type="RefSeq" id="WP_182503865.1">
    <property type="nucleotide sequence ID" value="NZ_JACJHX010000022.1"/>
</dbReference>
<proteinExistence type="inferred from homology"/>
<feature type="domain" description="Capsule synthesis protein CapA" evidence="3">
    <location>
        <begin position="85"/>
        <end position="324"/>
    </location>
</feature>
<evidence type="ECO:0000313" key="4">
    <source>
        <dbReference type="EMBL" id="MBA9028961.1"/>
    </source>
</evidence>
<dbReference type="Proteomes" id="UP000626697">
    <property type="component" value="Unassembled WGS sequence"/>
</dbReference>
<keyword evidence="2" id="KW-0472">Membrane</keyword>
<dbReference type="InterPro" id="IPR052169">
    <property type="entry name" value="CW_Biosynth-Accessory"/>
</dbReference>
<dbReference type="InterPro" id="IPR029052">
    <property type="entry name" value="Metallo-depent_PP-like"/>
</dbReference>
<dbReference type="PANTHER" id="PTHR33393">
    <property type="entry name" value="POLYGLUTAMINE SYNTHESIS ACCESSORY PROTEIN RV0574C-RELATED"/>
    <property type="match status" value="1"/>
</dbReference>
<organism evidence="4 5">
    <name type="scientific">Peribacillus huizhouensis</name>
    <dbReference type="NCBI Taxonomy" id="1501239"/>
    <lineage>
        <taxon>Bacteria</taxon>
        <taxon>Bacillati</taxon>
        <taxon>Bacillota</taxon>
        <taxon>Bacilli</taxon>
        <taxon>Bacillales</taxon>
        <taxon>Bacillaceae</taxon>
        <taxon>Peribacillus</taxon>
    </lineage>
</organism>
<name>A0ABR6CVL4_9BACI</name>
<dbReference type="InterPro" id="IPR019079">
    <property type="entry name" value="Capsule_synth_CapA"/>
</dbReference>
<gene>
    <name evidence="4" type="ORF">HNP81_004283</name>
</gene>
<evidence type="ECO:0000256" key="1">
    <source>
        <dbReference type="ARBA" id="ARBA00005662"/>
    </source>
</evidence>
<feature type="transmembrane region" description="Helical" evidence="2">
    <location>
        <begin position="12"/>
        <end position="32"/>
    </location>
</feature>
<dbReference type="CDD" id="cd07381">
    <property type="entry name" value="MPP_CapA"/>
    <property type="match status" value="1"/>
</dbReference>
<comment type="caution">
    <text evidence="4">The sequence shown here is derived from an EMBL/GenBank/DDBJ whole genome shotgun (WGS) entry which is preliminary data.</text>
</comment>
<comment type="similarity">
    <text evidence="1">Belongs to the CapA family.</text>
</comment>
<reference evidence="4 5" key="1">
    <citation type="submission" date="2020-08" db="EMBL/GenBank/DDBJ databases">
        <title>Genomic Encyclopedia of Type Strains, Phase IV (KMG-IV): sequencing the most valuable type-strain genomes for metagenomic binning, comparative biology and taxonomic classification.</title>
        <authorList>
            <person name="Goeker M."/>
        </authorList>
    </citation>
    <scope>NUCLEOTIDE SEQUENCE [LARGE SCALE GENOMIC DNA]</scope>
    <source>
        <strain evidence="4 5">DSM 105481</strain>
    </source>
</reference>